<evidence type="ECO:0000313" key="3">
    <source>
        <dbReference type="EMBL" id="QHI73459.1"/>
    </source>
</evidence>
<evidence type="ECO:0000313" key="4">
    <source>
        <dbReference type="Proteomes" id="UP000463883"/>
    </source>
</evidence>
<protein>
    <submittedName>
        <fullName evidence="3">Uncharacterized protein</fullName>
    </submittedName>
</protein>
<organism evidence="3 4">
    <name type="scientific">Aminipila terrae</name>
    <dbReference type="NCBI Taxonomy" id="2697030"/>
    <lineage>
        <taxon>Bacteria</taxon>
        <taxon>Bacillati</taxon>
        <taxon>Bacillota</taxon>
        <taxon>Clostridia</taxon>
        <taxon>Peptostreptococcales</taxon>
        <taxon>Anaerovoracaceae</taxon>
        <taxon>Aminipila</taxon>
    </lineage>
</organism>
<dbReference type="AlphaFoldDB" id="A0A6P1MFG9"/>
<feature type="region of interest" description="Disordered" evidence="1">
    <location>
        <begin position="30"/>
        <end position="56"/>
    </location>
</feature>
<dbReference type="Proteomes" id="UP000463883">
    <property type="component" value="Chromosome"/>
</dbReference>
<proteinExistence type="predicted"/>
<accession>A0A6P1MFG9</accession>
<evidence type="ECO:0000256" key="1">
    <source>
        <dbReference type="SAM" id="MobiDB-lite"/>
    </source>
</evidence>
<keyword evidence="2" id="KW-0732">Signal</keyword>
<feature type="signal peptide" evidence="2">
    <location>
        <begin position="1"/>
        <end position="21"/>
    </location>
</feature>
<dbReference type="EMBL" id="CP047591">
    <property type="protein sequence ID" value="QHI73459.1"/>
    <property type="molecule type" value="Genomic_DNA"/>
</dbReference>
<feature type="compositionally biased region" description="Polar residues" evidence="1">
    <location>
        <begin position="30"/>
        <end position="47"/>
    </location>
</feature>
<feature type="chain" id="PRO_5039697211" evidence="2">
    <location>
        <begin position="22"/>
        <end position="352"/>
    </location>
</feature>
<keyword evidence="4" id="KW-1185">Reference proteome</keyword>
<dbReference type="RefSeq" id="WP_162363224.1">
    <property type="nucleotide sequence ID" value="NZ_CP047591.1"/>
</dbReference>
<dbReference type="KEGG" id="amic:Ami3637_14700"/>
<gene>
    <name evidence="3" type="ORF">Ami3637_14700</name>
</gene>
<sequence length="352" mass="39706">MKKYRLEKAICLLISVIIVFSGCNTGRETQKDLNSSETSESAVQNHSSGDKTSKSAIQSNTLNNNCWKNVKKYSAYIGKTIFKVSEEHGNMNYNWYGDTNQSANAMDNVIFYFPKLVWNNSTCSAVAVEGDNILSDKVQSFDSKDMETYFGIGYTHHNADESGKGYYEYDIDNLRVIIYDTPKGGIEPATMYVLIESMDETAGISEIMSKNSENAKVSEPQLRKASKWNGVRGYINKIGKSKKEVLVDGVSWKENTASNYYEDPNSNIGYTFDKSDICCYICLPMNLLMSAQNNGKLEMEDIAEHFNLPFSWFVYEDVGYQYYFEDIVVGIPSDIRGQVSESAIISISKRTK</sequence>
<reference evidence="3 4" key="1">
    <citation type="submission" date="2020-01" db="EMBL/GenBank/DDBJ databases">
        <title>Genomic analysis of Aminipila sp. CBA3637.</title>
        <authorList>
            <person name="Kim Y.B."/>
            <person name="Roh S.W."/>
        </authorList>
    </citation>
    <scope>NUCLEOTIDE SEQUENCE [LARGE SCALE GENOMIC DNA]</scope>
    <source>
        <strain evidence="3 4">CBA3637</strain>
    </source>
</reference>
<dbReference type="PROSITE" id="PS51257">
    <property type="entry name" value="PROKAR_LIPOPROTEIN"/>
    <property type="match status" value="1"/>
</dbReference>
<evidence type="ECO:0000256" key="2">
    <source>
        <dbReference type="SAM" id="SignalP"/>
    </source>
</evidence>
<name>A0A6P1MFG9_9FIRM</name>